<feature type="domain" description="YEATS" evidence="3">
    <location>
        <begin position="1"/>
        <end position="139"/>
    </location>
</feature>
<dbReference type="Pfam" id="PF03366">
    <property type="entry name" value="YEATS"/>
    <property type="match status" value="1"/>
</dbReference>
<dbReference type="GO" id="GO:0005634">
    <property type="term" value="C:nucleus"/>
    <property type="evidence" value="ECO:0007669"/>
    <property type="project" value="UniProtKB-SubCell"/>
</dbReference>
<protein>
    <submittedName>
        <fullName evidence="4">TAF14</fullName>
    </submittedName>
</protein>
<organism evidence="4 5">
    <name type="scientific">[Candida] subhashii</name>
    <dbReference type="NCBI Taxonomy" id="561895"/>
    <lineage>
        <taxon>Eukaryota</taxon>
        <taxon>Fungi</taxon>
        <taxon>Dikarya</taxon>
        <taxon>Ascomycota</taxon>
        <taxon>Saccharomycotina</taxon>
        <taxon>Pichiomycetes</taxon>
        <taxon>Debaryomycetaceae</taxon>
        <taxon>Spathaspora</taxon>
    </lineage>
</organism>
<dbReference type="Proteomes" id="UP000694255">
    <property type="component" value="Unassembled WGS sequence"/>
</dbReference>
<dbReference type="EMBL" id="JAGSYN010000113">
    <property type="protein sequence ID" value="KAG7663906.1"/>
    <property type="molecule type" value="Genomic_DNA"/>
</dbReference>
<evidence type="ECO:0000313" key="4">
    <source>
        <dbReference type="EMBL" id="KAG7663906.1"/>
    </source>
</evidence>
<reference evidence="4 5" key="1">
    <citation type="journal article" date="2021" name="DNA Res.">
        <title>Genome analysis of Candida subhashii reveals its hybrid nature and dual mitochondrial genome conformations.</title>
        <authorList>
            <person name="Mixao V."/>
            <person name="Hegedusova E."/>
            <person name="Saus E."/>
            <person name="Pryszcz L.P."/>
            <person name="Cillingova A."/>
            <person name="Nosek J."/>
            <person name="Gabaldon T."/>
        </authorList>
    </citation>
    <scope>NUCLEOTIDE SEQUENCE [LARGE SCALE GENOMIC DNA]</scope>
    <source>
        <strain evidence="4 5">CBS 10753</strain>
    </source>
</reference>
<dbReference type="RefSeq" id="XP_049264138.1">
    <property type="nucleotide sequence ID" value="XM_049406294.1"/>
</dbReference>
<dbReference type="PROSITE" id="PS51037">
    <property type="entry name" value="YEATS"/>
    <property type="match status" value="1"/>
</dbReference>
<feature type="region of interest" description="Disordered" evidence="2">
    <location>
        <begin position="143"/>
        <end position="181"/>
    </location>
</feature>
<gene>
    <name evidence="4" type="ORF">J8A68_002533</name>
</gene>
<comment type="caution">
    <text evidence="4">The sequence shown here is derived from an EMBL/GenBank/DDBJ whole genome shotgun (WGS) entry which is preliminary data.</text>
</comment>
<evidence type="ECO:0000259" key="3">
    <source>
        <dbReference type="PROSITE" id="PS51037"/>
    </source>
</evidence>
<dbReference type="PIRSF" id="PIRSF016551">
    <property type="entry name" value="SAS5/TFIID_14"/>
    <property type="match status" value="1"/>
</dbReference>
<dbReference type="OrthoDB" id="1741717at2759"/>
<sequence>MSEVKRTIRITTEQHILKDVPPVENFPMRSWSIEISMLDQNGQEIAANILDRVTYSLHPTFPNPIRTIKQAPFRVEEQGWGEFDIPISIHISGLPGKAGERKFQHDLNFLQEKYVNDHVITIPVSPTKNPGLNKLLLESGPLPFDDSNSSNKRKLESGNGSSTDLTNKSKKSKSSGGAPVKGSIDLEKLANGLTKLSEDDLIVIVQMVTDNKTSEMNIKNDADNGEFTMDLYTLPESLLKSLWEYVKKHTGEA</sequence>
<dbReference type="Pfam" id="PF17035">
    <property type="entry name" value="BET"/>
    <property type="match status" value="1"/>
</dbReference>
<dbReference type="AlphaFoldDB" id="A0A8J5QG60"/>
<evidence type="ECO:0000313" key="5">
    <source>
        <dbReference type="Proteomes" id="UP000694255"/>
    </source>
</evidence>
<dbReference type="InterPro" id="IPR027353">
    <property type="entry name" value="NET_dom"/>
</dbReference>
<evidence type="ECO:0000256" key="2">
    <source>
        <dbReference type="SAM" id="MobiDB-lite"/>
    </source>
</evidence>
<dbReference type="GeneID" id="73469334"/>
<accession>A0A8J5QG60</accession>
<proteinExistence type="predicted"/>
<dbReference type="CDD" id="cd16905">
    <property type="entry name" value="YEATS_Taf14_like"/>
    <property type="match status" value="1"/>
</dbReference>
<dbReference type="InterPro" id="IPR016665">
    <property type="entry name" value="Sas5/TAF14"/>
</dbReference>
<keyword evidence="5" id="KW-1185">Reference proteome</keyword>
<dbReference type="PANTHER" id="PTHR23195">
    <property type="entry name" value="YEATS DOMAIN"/>
    <property type="match status" value="1"/>
</dbReference>
<keyword evidence="1" id="KW-0539">Nucleus</keyword>
<dbReference type="InterPro" id="IPR055129">
    <property type="entry name" value="YEATS_dom"/>
</dbReference>
<dbReference type="InterPro" id="IPR005033">
    <property type="entry name" value="YEATS"/>
</dbReference>
<dbReference type="GO" id="GO:0006355">
    <property type="term" value="P:regulation of DNA-templated transcription"/>
    <property type="evidence" value="ECO:0007669"/>
    <property type="project" value="InterPro"/>
</dbReference>
<evidence type="ECO:0000256" key="1">
    <source>
        <dbReference type="PROSITE-ProRule" id="PRU00376"/>
    </source>
</evidence>
<comment type="subcellular location">
    <subcellularLocation>
        <location evidence="1">Nucleus</location>
    </subcellularLocation>
</comment>
<name>A0A8J5QG60_9ASCO</name>